<evidence type="ECO:0000313" key="1">
    <source>
        <dbReference type="EMBL" id="KZS21277.1"/>
    </source>
</evidence>
<keyword evidence="2" id="KW-1185">Reference proteome</keyword>
<name>A0A162SGL1_9CRUS</name>
<accession>A0A162SGL1</accession>
<protein>
    <submittedName>
        <fullName evidence="1">Uncharacterized protein</fullName>
    </submittedName>
</protein>
<gene>
    <name evidence="1" type="ORF">APZ42_011211</name>
</gene>
<dbReference type="Proteomes" id="UP000076858">
    <property type="component" value="Unassembled WGS sequence"/>
</dbReference>
<dbReference type="AlphaFoldDB" id="A0A162SGL1"/>
<dbReference type="OrthoDB" id="10374458at2759"/>
<proteinExistence type="predicted"/>
<sequence>MGKKGNNNQNHTPPRRIRTQIREQELKNAPTAHRVTAQLVLPDVSITDIIHIAETLFFCLTYYVTPAVRIFLCRRHLVSPMATNYDYAGMMQILSHYNSIDRHFLYAPIFNREIGKAISARNEICHLDLTALKKNWHRNLLTWIRLCRSVGDARAASNVQTVCNRLVRGQYQHAIEENPFYCTTGTYNESSAFGLSLLLYSCLARHVGTSLRTFLVQQKRHPSSTFDVFKNLKHIIEEQKIKSDFLATGASHRSDSILLKVAMDARNHTCHGKFSRVFSRWKEYLQTWVSLLDIINAKEAAGEIQQVLNSLVVAESDIQQCRIKLPFQWRRKVQLQFSCGRLLSVQLTSILLLQQTSC</sequence>
<comment type="caution">
    <text evidence="1">The sequence shown here is derived from an EMBL/GenBank/DDBJ whole genome shotgun (WGS) entry which is preliminary data.</text>
</comment>
<dbReference type="EMBL" id="LRGB01000024">
    <property type="protein sequence ID" value="KZS21277.1"/>
    <property type="molecule type" value="Genomic_DNA"/>
</dbReference>
<organism evidence="1 2">
    <name type="scientific">Daphnia magna</name>
    <dbReference type="NCBI Taxonomy" id="35525"/>
    <lineage>
        <taxon>Eukaryota</taxon>
        <taxon>Metazoa</taxon>
        <taxon>Ecdysozoa</taxon>
        <taxon>Arthropoda</taxon>
        <taxon>Crustacea</taxon>
        <taxon>Branchiopoda</taxon>
        <taxon>Diplostraca</taxon>
        <taxon>Cladocera</taxon>
        <taxon>Anomopoda</taxon>
        <taxon>Daphniidae</taxon>
        <taxon>Daphnia</taxon>
    </lineage>
</organism>
<evidence type="ECO:0000313" key="2">
    <source>
        <dbReference type="Proteomes" id="UP000076858"/>
    </source>
</evidence>
<reference evidence="1 2" key="1">
    <citation type="submission" date="2016-03" db="EMBL/GenBank/DDBJ databases">
        <title>EvidentialGene: Evidence-directed Construction of Genes on Genomes.</title>
        <authorList>
            <person name="Gilbert D.G."/>
            <person name="Choi J.-H."/>
            <person name="Mockaitis K."/>
            <person name="Colbourne J."/>
            <person name="Pfrender M."/>
        </authorList>
    </citation>
    <scope>NUCLEOTIDE SEQUENCE [LARGE SCALE GENOMIC DNA]</scope>
    <source>
        <strain evidence="1 2">Xinb3</strain>
        <tissue evidence="1">Complete organism</tissue>
    </source>
</reference>